<keyword evidence="1" id="KW-0121">Carboxypeptidase</keyword>
<dbReference type="SUPFAM" id="SSF55486">
    <property type="entry name" value="Metalloproteases ('zincins'), catalytic domain"/>
    <property type="match status" value="1"/>
</dbReference>
<protein>
    <submittedName>
        <fullName evidence="1">Carboxypeptidase M32</fullName>
    </submittedName>
</protein>
<keyword evidence="1" id="KW-0645">Protease</keyword>
<comment type="caution">
    <text evidence="1">The sequence shown here is derived from an EMBL/GenBank/DDBJ whole genome shotgun (WGS) entry which is preliminary data.</text>
</comment>
<feature type="non-terminal residue" evidence="1">
    <location>
        <position position="1"/>
    </location>
</feature>
<dbReference type="Gene3D" id="1.10.1370.30">
    <property type="match status" value="1"/>
</dbReference>
<name>A0A538U5N6_UNCEI</name>
<evidence type="ECO:0000313" key="2">
    <source>
        <dbReference type="Proteomes" id="UP000319836"/>
    </source>
</evidence>
<dbReference type="InterPro" id="IPR001333">
    <property type="entry name" value="Peptidase_M32_Taq"/>
</dbReference>
<sequence length="93" mass="10416">YTIGNVLSAQLFQAGLRANPGIPDEIRRGEFGTLRAWLRENVYRHGSKFTADEIVQRATGGALTTGPYLDYLWGKYQPLYGLRSEERQPVSVG</sequence>
<dbReference type="GO" id="GO:0006508">
    <property type="term" value="P:proteolysis"/>
    <property type="evidence" value="ECO:0007669"/>
    <property type="project" value="InterPro"/>
</dbReference>
<dbReference type="PROSITE" id="PS52034">
    <property type="entry name" value="PEPTIDASE_M32"/>
    <property type="match status" value="1"/>
</dbReference>
<proteinExistence type="predicted"/>
<dbReference type="AlphaFoldDB" id="A0A538U5N6"/>
<reference evidence="1 2" key="1">
    <citation type="journal article" date="2019" name="Nat. Microbiol.">
        <title>Mediterranean grassland soil C-N compound turnover is dependent on rainfall and depth, and is mediated by genomically divergent microorganisms.</title>
        <authorList>
            <person name="Diamond S."/>
            <person name="Andeer P.F."/>
            <person name="Li Z."/>
            <person name="Crits-Christoph A."/>
            <person name="Burstein D."/>
            <person name="Anantharaman K."/>
            <person name="Lane K.R."/>
            <person name="Thomas B.C."/>
            <person name="Pan C."/>
            <person name="Northen T.R."/>
            <person name="Banfield J.F."/>
        </authorList>
    </citation>
    <scope>NUCLEOTIDE SEQUENCE [LARGE SCALE GENOMIC DNA]</scope>
    <source>
        <strain evidence="1">WS_10</strain>
    </source>
</reference>
<dbReference type="PANTHER" id="PTHR34217:SF1">
    <property type="entry name" value="CARBOXYPEPTIDASE 1"/>
    <property type="match status" value="1"/>
</dbReference>
<keyword evidence="1" id="KW-0378">Hydrolase</keyword>
<dbReference type="GO" id="GO:0004181">
    <property type="term" value="F:metallocarboxypeptidase activity"/>
    <property type="evidence" value="ECO:0007669"/>
    <property type="project" value="InterPro"/>
</dbReference>
<dbReference type="EMBL" id="VBPA01000161">
    <property type="protein sequence ID" value="TMQ71009.1"/>
    <property type="molecule type" value="Genomic_DNA"/>
</dbReference>
<organism evidence="1 2">
    <name type="scientific">Eiseniibacteriota bacterium</name>
    <dbReference type="NCBI Taxonomy" id="2212470"/>
    <lineage>
        <taxon>Bacteria</taxon>
        <taxon>Candidatus Eiseniibacteriota</taxon>
    </lineage>
</organism>
<accession>A0A538U5N6</accession>
<dbReference type="Pfam" id="PF02074">
    <property type="entry name" value="Peptidase_M32"/>
    <property type="match status" value="1"/>
</dbReference>
<dbReference type="PANTHER" id="PTHR34217">
    <property type="entry name" value="METAL-DEPENDENT CARBOXYPEPTIDASE"/>
    <property type="match status" value="1"/>
</dbReference>
<evidence type="ECO:0000313" key="1">
    <source>
        <dbReference type="EMBL" id="TMQ71009.1"/>
    </source>
</evidence>
<gene>
    <name evidence="1" type="ORF">E6K80_06840</name>
</gene>
<dbReference type="Proteomes" id="UP000319836">
    <property type="component" value="Unassembled WGS sequence"/>
</dbReference>